<dbReference type="InterPro" id="IPR007858">
    <property type="entry name" value="Dpy-30_motif"/>
</dbReference>
<organism evidence="2 3">
    <name type="scientific">Penicillium cosmopolitanum</name>
    <dbReference type="NCBI Taxonomy" id="1131564"/>
    <lineage>
        <taxon>Eukaryota</taxon>
        <taxon>Fungi</taxon>
        <taxon>Dikarya</taxon>
        <taxon>Ascomycota</taxon>
        <taxon>Pezizomycotina</taxon>
        <taxon>Eurotiomycetes</taxon>
        <taxon>Eurotiomycetidae</taxon>
        <taxon>Eurotiales</taxon>
        <taxon>Aspergillaceae</taxon>
        <taxon>Penicillium</taxon>
    </lineage>
</organism>
<dbReference type="Gene3D" id="1.20.890.10">
    <property type="entry name" value="cAMP-dependent protein kinase regulatory subunit, dimerization-anchoring domain"/>
    <property type="match status" value="1"/>
</dbReference>
<dbReference type="GeneID" id="81367634"/>
<feature type="region of interest" description="Disordered" evidence="1">
    <location>
        <begin position="1"/>
        <end position="23"/>
    </location>
</feature>
<dbReference type="Pfam" id="PF05186">
    <property type="entry name" value="Dpy-30"/>
    <property type="match status" value="1"/>
</dbReference>
<evidence type="ECO:0000313" key="2">
    <source>
        <dbReference type="EMBL" id="KAJ5404146.1"/>
    </source>
</evidence>
<protein>
    <submittedName>
        <fullName evidence="2">Uncharacterized protein</fullName>
    </submittedName>
</protein>
<dbReference type="Proteomes" id="UP001147747">
    <property type="component" value="Unassembled WGS sequence"/>
</dbReference>
<feature type="non-terminal residue" evidence="2">
    <location>
        <position position="1"/>
    </location>
</feature>
<dbReference type="OrthoDB" id="4358311at2759"/>
<feature type="compositionally biased region" description="Polar residues" evidence="1">
    <location>
        <begin position="1"/>
        <end position="20"/>
    </location>
</feature>
<dbReference type="AlphaFoldDB" id="A0A9W9W676"/>
<comment type="caution">
    <text evidence="2">The sequence shown here is derived from an EMBL/GenBank/DDBJ whole genome shotgun (WGS) entry which is preliminary data.</text>
</comment>
<sequence>MDVNGSNTPTADLSGASATQVRPGGAPARVYLNDKVVPHLLEGMKSVAREHWIDLCKCPTISSEYRPFEIDIDIEEDLGLGLELEKPARYRYVYLTPEEATLLWEPLPLDMPTLKKDLLRQMAAYEGNVDRYVRLGPDPRIQSFMHDIEHLCIIRGIYHHTMFARWWQQKLDTNTDLGRVYDKFQIQVAINARRVMVNDIATFTDDNPHLPWLIWWPLKPEVDALFTLAKRCPSMHEQIAVTSIYCDYQDLYQDLSASITPSAGLMEAAKQVGNTFYLEDLKRRSAELGVDPYRYSSESGFDDPNFAVDMEPTGTGIYPRLRADLMDAPIIPGTFTRYKMRSGDMWR</sequence>
<dbReference type="RefSeq" id="XP_056491388.1">
    <property type="nucleotide sequence ID" value="XM_056628654.1"/>
</dbReference>
<evidence type="ECO:0000313" key="3">
    <source>
        <dbReference type="Proteomes" id="UP001147747"/>
    </source>
</evidence>
<reference evidence="2" key="2">
    <citation type="journal article" date="2023" name="IMA Fungus">
        <title>Comparative genomic study of the Penicillium genus elucidates a diverse pangenome and 15 lateral gene transfer events.</title>
        <authorList>
            <person name="Petersen C."/>
            <person name="Sorensen T."/>
            <person name="Nielsen M.R."/>
            <person name="Sondergaard T.E."/>
            <person name="Sorensen J.L."/>
            <person name="Fitzpatrick D.A."/>
            <person name="Frisvad J.C."/>
            <person name="Nielsen K.L."/>
        </authorList>
    </citation>
    <scope>NUCLEOTIDE SEQUENCE</scope>
    <source>
        <strain evidence="2">IBT 29677</strain>
    </source>
</reference>
<evidence type="ECO:0000256" key="1">
    <source>
        <dbReference type="SAM" id="MobiDB-lite"/>
    </source>
</evidence>
<keyword evidence="3" id="KW-1185">Reference proteome</keyword>
<proteinExistence type="predicted"/>
<gene>
    <name evidence="2" type="ORF">N7509_004017</name>
</gene>
<accession>A0A9W9W676</accession>
<dbReference type="EMBL" id="JAPZBU010000005">
    <property type="protein sequence ID" value="KAJ5404146.1"/>
    <property type="molecule type" value="Genomic_DNA"/>
</dbReference>
<reference evidence="2" key="1">
    <citation type="submission" date="2022-12" db="EMBL/GenBank/DDBJ databases">
        <authorList>
            <person name="Petersen C."/>
        </authorList>
    </citation>
    <scope>NUCLEOTIDE SEQUENCE</scope>
    <source>
        <strain evidence="2">IBT 29677</strain>
    </source>
</reference>
<name>A0A9W9W676_9EURO</name>